<protein>
    <recommendedName>
        <fullName evidence="2">Amine oxidase domain-containing protein</fullName>
    </recommendedName>
</protein>
<evidence type="ECO:0000313" key="3">
    <source>
        <dbReference type="EMBL" id="CAF0734185.1"/>
    </source>
</evidence>
<dbReference type="Pfam" id="PF01593">
    <property type="entry name" value="Amino_oxidase"/>
    <property type="match status" value="1"/>
</dbReference>
<name>A0A813N834_ADIRI</name>
<dbReference type="Proteomes" id="UP000663852">
    <property type="component" value="Unassembled WGS sequence"/>
</dbReference>
<reference evidence="3" key="1">
    <citation type="submission" date="2021-02" db="EMBL/GenBank/DDBJ databases">
        <authorList>
            <person name="Nowell W R."/>
        </authorList>
    </citation>
    <scope>NUCLEOTIDE SEQUENCE</scope>
</reference>
<evidence type="ECO:0000313" key="6">
    <source>
        <dbReference type="Proteomes" id="UP000663852"/>
    </source>
</evidence>
<evidence type="ECO:0000313" key="5">
    <source>
        <dbReference type="Proteomes" id="UP000663828"/>
    </source>
</evidence>
<dbReference type="GO" id="GO:0016651">
    <property type="term" value="F:oxidoreductase activity, acting on NAD(P)H"/>
    <property type="evidence" value="ECO:0007669"/>
    <property type="project" value="InterPro"/>
</dbReference>
<dbReference type="Gene3D" id="3.90.660.10">
    <property type="match status" value="1"/>
</dbReference>
<feature type="coiled-coil region" evidence="1">
    <location>
        <begin position="169"/>
        <end position="196"/>
    </location>
</feature>
<dbReference type="InterPro" id="IPR002937">
    <property type="entry name" value="Amino_oxidase"/>
</dbReference>
<dbReference type="AlphaFoldDB" id="A0A813N834"/>
<feature type="domain" description="Amine oxidase" evidence="2">
    <location>
        <begin position="105"/>
        <end position="346"/>
    </location>
</feature>
<dbReference type="GO" id="GO:0005576">
    <property type="term" value="C:extracellular region"/>
    <property type="evidence" value="ECO:0007669"/>
    <property type="project" value="TreeGrafter"/>
</dbReference>
<dbReference type="Gene3D" id="3.50.50.60">
    <property type="entry name" value="FAD/NAD(P)-binding domain"/>
    <property type="match status" value="1"/>
</dbReference>
<dbReference type="InterPro" id="IPR036188">
    <property type="entry name" value="FAD/NAD-bd_sf"/>
</dbReference>
<keyword evidence="1" id="KW-0175">Coiled coil</keyword>
<organism evidence="3 6">
    <name type="scientific">Adineta ricciae</name>
    <name type="common">Rotifer</name>
    <dbReference type="NCBI Taxonomy" id="249248"/>
    <lineage>
        <taxon>Eukaryota</taxon>
        <taxon>Metazoa</taxon>
        <taxon>Spiralia</taxon>
        <taxon>Gnathifera</taxon>
        <taxon>Rotifera</taxon>
        <taxon>Eurotatoria</taxon>
        <taxon>Bdelloidea</taxon>
        <taxon>Adinetida</taxon>
        <taxon>Adinetidae</taxon>
        <taxon>Adineta</taxon>
    </lineage>
</organism>
<dbReference type="OrthoDB" id="2161133at2759"/>
<dbReference type="Pfam" id="PF13450">
    <property type="entry name" value="NAD_binding_8"/>
    <property type="match status" value="1"/>
</dbReference>
<proteinExistence type="predicted"/>
<dbReference type="Proteomes" id="UP000663828">
    <property type="component" value="Unassembled WGS sequence"/>
</dbReference>
<accession>A0A813N834</accession>
<dbReference type="EMBL" id="CAJNOR010000555">
    <property type="protein sequence ID" value="CAF0946784.1"/>
    <property type="molecule type" value="Genomic_DNA"/>
</dbReference>
<dbReference type="PANTHER" id="PTHR23357">
    <property type="entry name" value="RENALASE"/>
    <property type="match status" value="1"/>
</dbReference>
<sequence length="351" mass="39408">MKVILIGAGISSALISLLLRRQFGPGIKLVVFDKGRSIGGRMTTSYDSEDNPHCSVDTGAQYLTSTKSNGVTAKFFQQLIDDHVIEPLDKTNTIGIRENADKVDYVAPRGISFVVRHVFEQAVAEMNLSKHITKIDFSSENDKLLVSTNDRQLDEADAVIVTIPVPQILSQLKGSIAELIDRNQEAKEKLAQVKYSTRFAVGLFYPPSITTLNIPWRIYYVDKNDNEYLRFLAVDNAKRNNNEPPFSLIAHTSVEFGAKHIDDDKMIIGEEIKEKIFQFLPQLPRQISSTKYHKWKYSQVTQSYPDKSGYVLLNEQPLLMLAGDSFAAESNFEACIEAAIEAVKKIRELSS</sequence>
<keyword evidence="5" id="KW-1185">Reference proteome</keyword>
<gene>
    <name evidence="3" type="ORF">EDS130_LOCUS1317</name>
    <name evidence="4" type="ORF">XAT740_LOCUS10434</name>
</gene>
<dbReference type="PANTHER" id="PTHR23357:SF1">
    <property type="entry name" value="RENALASE"/>
    <property type="match status" value="1"/>
</dbReference>
<dbReference type="EMBL" id="CAJNOJ010000003">
    <property type="protein sequence ID" value="CAF0734185.1"/>
    <property type="molecule type" value="Genomic_DNA"/>
</dbReference>
<evidence type="ECO:0000256" key="1">
    <source>
        <dbReference type="SAM" id="Coils"/>
    </source>
</evidence>
<evidence type="ECO:0000259" key="2">
    <source>
        <dbReference type="Pfam" id="PF01593"/>
    </source>
</evidence>
<evidence type="ECO:0000313" key="4">
    <source>
        <dbReference type="EMBL" id="CAF0946784.1"/>
    </source>
</evidence>
<dbReference type="SUPFAM" id="SSF51905">
    <property type="entry name" value="FAD/NAD(P)-binding domain"/>
    <property type="match status" value="1"/>
</dbReference>
<dbReference type="InterPro" id="IPR040174">
    <property type="entry name" value="RNLS"/>
</dbReference>
<comment type="caution">
    <text evidence="3">The sequence shown here is derived from an EMBL/GenBank/DDBJ whole genome shotgun (WGS) entry which is preliminary data.</text>
</comment>